<gene>
    <name evidence="10" type="ordered locus">Mvan_2297</name>
</gene>
<evidence type="ECO:0000313" key="10">
    <source>
        <dbReference type="EMBL" id="ABM13111.1"/>
    </source>
</evidence>
<dbReference type="PANTHER" id="PTHR43133:SF59">
    <property type="entry name" value="ECF RNA POLYMERASE SIGMA FACTOR SIGR"/>
    <property type="match status" value="1"/>
</dbReference>
<dbReference type="KEGG" id="mva:Mvan_2297"/>
<accession>A1T7G1</accession>
<dbReference type="GO" id="GO:0016987">
    <property type="term" value="F:sigma factor activity"/>
    <property type="evidence" value="ECO:0007669"/>
    <property type="project" value="UniProtKB-KW"/>
</dbReference>
<dbReference type="Pfam" id="PF04542">
    <property type="entry name" value="Sigma70_r2"/>
    <property type="match status" value="1"/>
</dbReference>
<feature type="domain" description="RNA polymerase sigma-70 region 2" evidence="8">
    <location>
        <begin position="40"/>
        <end position="102"/>
    </location>
</feature>
<dbReference type="InterPro" id="IPR039425">
    <property type="entry name" value="RNA_pol_sigma-70-like"/>
</dbReference>
<keyword evidence="4 6" id="KW-0238">DNA-binding</keyword>
<feature type="domain" description="RNA polymerase sigma factor 70 region 4 type 2" evidence="9">
    <location>
        <begin position="143"/>
        <end position="195"/>
    </location>
</feature>
<dbReference type="InterPro" id="IPR000838">
    <property type="entry name" value="RNA_pol_sigma70_ECF_CS"/>
</dbReference>
<dbReference type="InterPro" id="IPR014284">
    <property type="entry name" value="RNA_pol_sigma-70_dom"/>
</dbReference>
<name>A1T7G1_MYCVP</name>
<dbReference type="SUPFAM" id="SSF88659">
    <property type="entry name" value="Sigma3 and sigma4 domains of RNA polymerase sigma factors"/>
    <property type="match status" value="1"/>
</dbReference>
<evidence type="ECO:0000256" key="7">
    <source>
        <dbReference type="SAM" id="MobiDB-lite"/>
    </source>
</evidence>
<keyword evidence="11" id="KW-1185">Reference proteome</keyword>
<dbReference type="Proteomes" id="UP000009159">
    <property type="component" value="Chromosome"/>
</dbReference>
<dbReference type="CDD" id="cd06171">
    <property type="entry name" value="Sigma70_r4"/>
    <property type="match status" value="1"/>
</dbReference>
<organism evidence="10 11">
    <name type="scientific">Mycolicibacterium vanbaalenii (strain DSM 7251 / JCM 13017 / BCRC 16820 / KCTC 9966 / NRRL B-24157 / PYR-1)</name>
    <name type="common">Mycobacterium vanbaalenii</name>
    <dbReference type="NCBI Taxonomy" id="350058"/>
    <lineage>
        <taxon>Bacteria</taxon>
        <taxon>Bacillati</taxon>
        <taxon>Actinomycetota</taxon>
        <taxon>Actinomycetes</taxon>
        <taxon>Mycobacteriales</taxon>
        <taxon>Mycobacteriaceae</taxon>
        <taxon>Mycolicibacterium</taxon>
    </lineage>
</organism>
<feature type="compositionally biased region" description="Polar residues" evidence="7">
    <location>
        <begin position="1"/>
        <end position="13"/>
    </location>
</feature>
<evidence type="ECO:0000256" key="1">
    <source>
        <dbReference type="ARBA" id="ARBA00010641"/>
    </source>
</evidence>
<dbReference type="STRING" id="350058.Mvan_2297"/>
<dbReference type="InterPro" id="IPR013249">
    <property type="entry name" value="RNA_pol_sigma70_r4_t2"/>
</dbReference>
<dbReference type="eggNOG" id="COG1595">
    <property type="taxonomic scope" value="Bacteria"/>
</dbReference>
<dbReference type="HOGENOM" id="CLU_047691_1_1_11"/>
<dbReference type="InterPro" id="IPR007627">
    <property type="entry name" value="RNA_pol_sigma70_r2"/>
</dbReference>
<dbReference type="Gene3D" id="1.10.1740.10">
    <property type="match status" value="1"/>
</dbReference>
<evidence type="ECO:0000313" key="11">
    <source>
        <dbReference type="Proteomes" id="UP000009159"/>
    </source>
</evidence>
<dbReference type="InterPro" id="IPR013325">
    <property type="entry name" value="RNA_pol_sigma_r2"/>
</dbReference>
<dbReference type="GO" id="GO:0003677">
    <property type="term" value="F:DNA binding"/>
    <property type="evidence" value="ECO:0007669"/>
    <property type="project" value="UniProtKB-KW"/>
</dbReference>
<reference evidence="10" key="1">
    <citation type="submission" date="2006-12" db="EMBL/GenBank/DDBJ databases">
        <title>Complete sequence of Mycobacterium vanbaalenii PYR-1.</title>
        <authorList>
            <consortium name="US DOE Joint Genome Institute"/>
            <person name="Copeland A."/>
            <person name="Lucas S."/>
            <person name="Lapidus A."/>
            <person name="Barry K."/>
            <person name="Detter J.C."/>
            <person name="Glavina del Rio T."/>
            <person name="Hammon N."/>
            <person name="Israni S."/>
            <person name="Dalin E."/>
            <person name="Tice H."/>
            <person name="Pitluck S."/>
            <person name="Singan V."/>
            <person name="Schmutz J."/>
            <person name="Larimer F."/>
            <person name="Land M."/>
            <person name="Hauser L."/>
            <person name="Kyrpides N."/>
            <person name="Anderson I.J."/>
            <person name="Miller C."/>
            <person name="Richardson P."/>
        </authorList>
    </citation>
    <scope>NUCLEOTIDE SEQUENCE [LARGE SCALE GENOMIC DNA]</scope>
    <source>
        <strain evidence="10">PYR-1</strain>
    </source>
</reference>
<evidence type="ECO:0000256" key="2">
    <source>
        <dbReference type="ARBA" id="ARBA00023015"/>
    </source>
</evidence>
<evidence type="ECO:0000256" key="4">
    <source>
        <dbReference type="ARBA" id="ARBA00023125"/>
    </source>
</evidence>
<dbReference type="GO" id="GO:0006352">
    <property type="term" value="P:DNA-templated transcription initiation"/>
    <property type="evidence" value="ECO:0007669"/>
    <property type="project" value="InterPro"/>
</dbReference>
<proteinExistence type="inferred from homology"/>
<feature type="region of interest" description="Disordered" evidence="7">
    <location>
        <begin position="1"/>
        <end position="22"/>
    </location>
</feature>
<keyword evidence="2 6" id="KW-0805">Transcription regulation</keyword>
<evidence type="ECO:0000259" key="9">
    <source>
        <dbReference type="Pfam" id="PF08281"/>
    </source>
</evidence>
<evidence type="ECO:0000259" key="8">
    <source>
        <dbReference type="Pfam" id="PF04542"/>
    </source>
</evidence>
<keyword evidence="3 6" id="KW-0731">Sigma factor</keyword>
<protein>
    <recommendedName>
        <fullName evidence="6">RNA polymerase sigma factor</fullName>
    </recommendedName>
</protein>
<dbReference type="EMBL" id="CP000511">
    <property type="protein sequence ID" value="ABM13111.1"/>
    <property type="molecule type" value="Genomic_DNA"/>
</dbReference>
<dbReference type="PANTHER" id="PTHR43133">
    <property type="entry name" value="RNA POLYMERASE ECF-TYPE SIGMA FACTO"/>
    <property type="match status" value="1"/>
</dbReference>
<dbReference type="Pfam" id="PF08281">
    <property type="entry name" value="Sigma70_r4_2"/>
    <property type="match status" value="1"/>
</dbReference>
<dbReference type="NCBIfam" id="TIGR02937">
    <property type="entry name" value="sigma70-ECF"/>
    <property type="match status" value="1"/>
</dbReference>
<dbReference type="AlphaFoldDB" id="A1T7G1"/>
<dbReference type="SUPFAM" id="SSF88946">
    <property type="entry name" value="Sigma2 domain of RNA polymerase sigma factors"/>
    <property type="match status" value="1"/>
</dbReference>
<dbReference type="InterPro" id="IPR013324">
    <property type="entry name" value="RNA_pol_sigma_r3/r4-like"/>
</dbReference>
<keyword evidence="5 6" id="KW-0804">Transcription</keyword>
<evidence type="ECO:0000256" key="3">
    <source>
        <dbReference type="ARBA" id="ARBA00023082"/>
    </source>
</evidence>
<evidence type="ECO:0000256" key="6">
    <source>
        <dbReference type="RuleBase" id="RU000716"/>
    </source>
</evidence>
<comment type="similarity">
    <text evidence="1 6">Belongs to the sigma-70 factor family. ECF subfamily.</text>
</comment>
<sequence>MRRSSIQWNQQPDNLFGGPVMDSPPEDTVLQRFERDVLPLLDQLYRAARRYTGSVADAEDLVQETMVKAYGGFHRFEDGTNVRAWLLRIMTNTWIKSYRRAQCRPEEVLSEDITDAQLAGHGRHSSTGLPSAELAALEALGDDEVRDALGRLREDQRLVVYYADVEGLRYKEIALILDIPVGTVMSRLHRGRRALRSLLVDVATARGYLRDAAAA</sequence>
<evidence type="ECO:0000256" key="5">
    <source>
        <dbReference type="ARBA" id="ARBA00023163"/>
    </source>
</evidence>
<dbReference type="PROSITE" id="PS01063">
    <property type="entry name" value="SIGMA70_ECF"/>
    <property type="match status" value="1"/>
</dbReference>
<dbReference type="InterPro" id="IPR036388">
    <property type="entry name" value="WH-like_DNA-bd_sf"/>
</dbReference>
<dbReference type="GO" id="GO:0006950">
    <property type="term" value="P:response to stress"/>
    <property type="evidence" value="ECO:0007669"/>
    <property type="project" value="UniProtKB-ARBA"/>
</dbReference>
<dbReference type="Gene3D" id="1.10.10.10">
    <property type="entry name" value="Winged helix-like DNA-binding domain superfamily/Winged helix DNA-binding domain"/>
    <property type="match status" value="1"/>
</dbReference>